<organism evidence="1 2">
    <name type="scientific">Blastomyces parvus</name>
    <dbReference type="NCBI Taxonomy" id="2060905"/>
    <lineage>
        <taxon>Eukaryota</taxon>
        <taxon>Fungi</taxon>
        <taxon>Dikarya</taxon>
        <taxon>Ascomycota</taxon>
        <taxon>Pezizomycotina</taxon>
        <taxon>Eurotiomycetes</taxon>
        <taxon>Eurotiomycetidae</taxon>
        <taxon>Onygenales</taxon>
        <taxon>Ajellomycetaceae</taxon>
        <taxon>Blastomyces</taxon>
    </lineage>
</organism>
<evidence type="ECO:0000313" key="1">
    <source>
        <dbReference type="EMBL" id="PGG97261.1"/>
    </source>
</evidence>
<proteinExistence type="predicted"/>
<protein>
    <submittedName>
        <fullName evidence="1">Uncharacterized protein</fullName>
    </submittedName>
</protein>
<evidence type="ECO:0000313" key="2">
    <source>
        <dbReference type="Proteomes" id="UP000224080"/>
    </source>
</evidence>
<dbReference type="EMBL" id="PDNC01000148">
    <property type="protein sequence ID" value="PGG97261.1"/>
    <property type="molecule type" value="Genomic_DNA"/>
</dbReference>
<accession>A0A2B7WL66</accession>
<dbReference type="Proteomes" id="UP000224080">
    <property type="component" value="Unassembled WGS sequence"/>
</dbReference>
<sequence>MSASAANSEAGTQQGGRPVLFAVRLRSSVVYPVHDGQMRGPGFPVQGSDPWRVNTPSADSPTENLDASFIPLGIHCQPPPPPGITEHSSSKNDNCNVLPPAQQDLTRLSKPLSQGGVLAGPVSVLPSKKPAARKCKPGYLAVNDLIWEYEIKPFAFQNKELEFAFLLLQDNIPVHLESTQITNSMAKPGLVIRRALRTSVR</sequence>
<keyword evidence="2" id="KW-1185">Reference proteome</keyword>
<dbReference type="AlphaFoldDB" id="A0A2B7WL66"/>
<comment type="caution">
    <text evidence="1">The sequence shown here is derived from an EMBL/GenBank/DDBJ whole genome shotgun (WGS) entry which is preliminary data.</text>
</comment>
<name>A0A2B7WL66_9EURO</name>
<reference evidence="1 2" key="1">
    <citation type="submission" date="2017-10" db="EMBL/GenBank/DDBJ databases">
        <title>Comparative genomics in systemic dimorphic fungi from Ajellomycetaceae.</title>
        <authorList>
            <person name="Munoz J.F."/>
            <person name="Mcewen J.G."/>
            <person name="Clay O.K."/>
            <person name="Cuomo C.A."/>
        </authorList>
    </citation>
    <scope>NUCLEOTIDE SEQUENCE [LARGE SCALE GENOMIC DNA]</scope>
    <source>
        <strain evidence="1 2">UAMH130</strain>
    </source>
</reference>
<gene>
    <name evidence="1" type="ORF">GX51_07411</name>
</gene>